<reference evidence="4 5" key="1">
    <citation type="submission" date="2020-11" db="EMBL/GenBank/DDBJ databases">
        <authorList>
            <person name="Sun Q."/>
        </authorList>
    </citation>
    <scope>NUCLEOTIDE SEQUENCE [LARGE SCALE GENOMIC DNA]</scope>
    <source>
        <strain evidence="4 5">P8398</strain>
    </source>
</reference>
<protein>
    <submittedName>
        <fullName evidence="4">PEP-CTERM sorting domain-containing protein</fullName>
    </submittedName>
</protein>
<keyword evidence="1" id="KW-0472">Membrane</keyword>
<sequence length="229" mass="24056">MSYFSRLVARTAALTGLLAPGAVGAIPIASPGTEGLPVLAANAGAIVATYQGSSANYNNDLYLFTDDGVDDNDVFMFGNRGTPVGHIFNLGRFVPGRELMFRLHVNTTGRDFFSGGASRNPDRHSHARVQQDWTPGSALVSFEDLRGGPYQFNDLSFSLSNAATTVPTIPVPVPVPAPASLGLIGIGIAGLLAARRRLMRASKPLGNLAGGIAVQQIITSVETCHVQHS</sequence>
<feature type="chain" id="PRO_5047275652" evidence="2">
    <location>
        <begin position="26"/>
        <end position="229"/>
    </location>
</feature>
<evidence type="ECO:0000256" key="1">
    <source>
        <dbReference type="SAM" id="Phobius"/>
    </source>
</evidence>
<proteinExistence type="predicted"/>
<feature type="domain" description="Ice-binding protein C-terminal" evidence="3">
    <location>
        <begin position="174"/>
        <end position="197"/>
    </location>
</feature>
<keyword evidence="5" id="KW-1185">Reference proteome</keyword>
<dbReference type="Proteomes" id="UP000662888">
    <property type="component" value="Chromosome"/>
</dbReference>
<feature type="signal peptide" evidence="2">
    <location>
        <begin position="1"/>
        <end position="25"/>
    </location>
</feature>
<keyword evidence="2" id="KW-0732">Signal</keyword>
<evidence type="ECO:0000313" key="4">
    <source>
        <dbReference type="EMBL" id="QPI48152.1"/>
    </source>
</evidence>
<name>A0AA49A6Y2_9BURK</name>
<dbReference type="EMBL" id="CP065053">
    <property type="protein sequence ID" value="QPI48152.1"/>
    <property type="molecule type" value="Genomic_DNA"/>
</dbReference>
<dbReference type="Pfam" id="PF07589">
    <property type="entry name" value="PEP-CTERM"/>
    <property type="match status" value="1"/>
</dbReference>
<gene>
    <name evidence="4" type="ORF">IV454_21735</name>
</gene>
<evidence type="ECO:0000259" key="3">
    <source>
        <dbReference type="Pfam" id="PF07589"/>
    </source>
</evidence>
<feature type="transmembrane region" description="Helical" evidence="1">
    <location>
        <begin position="175"/>
        <end position="194"/>
    </location>
</feature>
<dbReference type="NCBIfam" id="TIGR02595">
    <property type="entry name" value="PEP_CTERM"/>
    <property type="match status" value="1"/>
</dbReference>
<dbReference type="RefSeq" id="WP_206087791.1">
    <property type="nucleotide sequence ID" value="NZ_CP065053.1"/>
</dbReference>
<keyword evidence="1" id="KW-0812">Transmembrane</keyword>
<accession>A0AA49A6Y2</accession>
<evidence type="ECO:0000256" key="2">
    <source>
        <dbReference type="SAM" id="SignalP"/>
    </source>
</evidence>
<evidence type="ECO:0000313" key="5">
    <source>
        <dbReference type="Proteomes" id="UP000662888"/>
    </source>
</evidence>
<organism evidence="4 5">
    <name type="scientific">Massilia antarctica</name>
    <dbReference type="NCBI Taxonomy" id="2765360"/>
    <lineage>
        <taxon>Bacteria</taxon>
        <taxon>Pseudomonadati</taxon>
        <taxon>Pseudomonadota</taxon>
        <taxon>Betaproteobacteria</taxon>
        <taxon>Burkholderiales</taxon>
        <taxon>Oxalobacteraceae</taxon>
        <taxon>Telluria group</taxon>
        <taxon>Massilia</taxon>
    </lineage>
</organism>
<dbReference type="InterPro" id="IPR013424">
    <property type="entry name" value="Ice-binding_C"/>
</dbReference>
<keyword evidence="1" id="KW-1133">Transmembrane helix</keyword>